<dbReference type="STRING" id="1111738.GCA_000427905_02959"/>
<dbReference type="AlphaFoldDB" id="A0A2W4JK95"/>
<dbReference type="EMBL" id="QGUI02000004">
    <property type="protein sequence ID" value="MFO7190784.1"/>
    <property type="molecule type" value="Genomic_DNA"/>
</dbReference>
<keyword evidence="3" id="KW-1003">Cell membrane</keyword>
<evidence type="ECO:0000256" key="3">
    <source>
        <dbReference type="ARBA" id="ARBA00022475"/>
    </source>
</evidence>
<dbReference type="Pfam" id="PF01899">
    <property type="entry name" value="MNHE"/>
    <property type="match status" value="1"/>
</dbReference>
<sequence>MGKQGGILGPVVRIVVLTAIYLMVLTSIDPADILVGVLLATALVLAGRNVGIIRTRSQTPLPRRLAGVPALIGGTLIDLVTGTWKTARWLIRREVAKSDLVEVPIPPHGGPQSAAAWGVRVGFVPDTVVVEIDEEKGRMLLHVIDATDPDAVVAEQLDTYRRRQRRVFP</sequence>
<dbReference type="GO" id="GO:0005886">
    <property type="term" value="C:plasma membrane"/>
    <property type="evidence" value="ECO:0007669"/>
    <property type="project" value="UniProtKB-SubCell"/>
</dbReference>
<evidence type="ECO:0000256" key="1">
    <source>
        <dbReference type="ARBA" id="ARBA00004651"/>
    </source>
</evidence>
<organism evidence="9">
    <name type="scientific">Thermocrispum agreste</name>
    <dbReference type="NCBI Taxonomy" id="37925"/>
    <lineage>
        <taxon>Bacteria</taxon>
        <taxon>Bacillati</taxon>
        <taxon>Actinomycetota</taxon>
        <taxon>Actinomycetes</taxon>
        <taxon>Pseudonocardiales</taxon>
        <taxon>Pseudonocardiaceae</taxon>
        <taxon>Thermocrispum</taxon>
    </lineage>
</organism>
<feature type="transmembrane region" description="Helical" evidence="7">
    <location>
        <begin position="65"/>
        <end position="84"/>
    </location>
</feature>
<feature type="transmembrane region" description="Helical" evidence="7">
    <location>
        <begin position="33"/>
        <end position="53"/>
    </location>
</feature>
<dbReference type="PANTHER" id="PTHR34584">
    <property type="entry name" value="NA(+)/H(+) ANTIPORTER SUBUNIT E1"/>
    <property type="match status" value="1"/>
</dbReference>
<evidence type="ECO:0000313" key="10">
    <source>
        <dbReference type="Proteomes" id="UP000249324"/>
    </source>
</evidence>
<feature type="transmembrane region" description="Helical" evidence="7">
    <location>
        <begin position="7"/>
        <end position="27"/>
    </location>
</feature>
<dbReference type="EMBL" id="QGUI01000153">
    <property type="protein sequence ID" value="PZM99544.1"/>
    <property type="molecule type" value="Genomic_DNA"/>
</dbReference>
<keyword evidence="6 7" id="KW-0472">Membrane</keyword>
<dbReference type="Proteomes" id="UP000249324">
    <property type="component" value="Unassembled WGS sequence"/>
</dbReference>
<evidence type="ECO:0000313" key="8">
    <source>
        <dbReference type="EMBL" id="MFO7190784.1"/>
    </source>
</evidence>
<reference evidence="9" key="2">
    <citation type="submission" date="2018-05" db="EMBL/GenBank/DDBJ databases">
        <authorList>
            <person name="Lanie J.A."/>
            <person name="Ng W.-L."/>
            <person name="Kazmierczak K.M."/>
            <person name="Andrzejewski T.M."/>
            <person name="Davidsen T.M."/>
            <person name="Wayne K.J."/>
            <person name="Tettelin H."/>
            <person name="Glass J.I."/>
            <person name="Rusch D."/>
            <person name="Podicherti R."/>
            <person name="Tsui H.-C.T."/>
            <person name="Winkler M.E."/>
        </authorList>
    </citation>
    <scope>NUCLEOTIDE SEQUENCE</scope>
    <source>
        <strain evidence="9">ZC4RG45</strain>
    </source>
</reference>
<comment type="caution">
    <text evidence="9">The sequence shown here is derived from an EMBL/GenBank/DDBJ whole genome shotgun (WGS) entry which is preliminary data.</text>
</comment>
<evidence type="ECO:0000256" key="5">
    <source>
        <dbReference type="ARBA" id="ARBA00022989"/>
    </source>
</evidence>
<reference evidence="8" key="4">
    <citation type="submission" date="2023-08" db="EMBL/GenBank/DDBJ databases">
        <authorList>
            <person name="Guima S.E.S."/>
            <person name="Martins L.F."/>
            <person name="Silva A.M."/>
            <person name="Setubal J.C."/>
        </authorList>
    </citation>
    <scope>NUCLEOTIDE SEQUENCE</scope>
    <source>
        <strain evidence="8">ZC4RG45</strain>
    </source>
</reference>
<name>A0A2W4JK95_9PSEU</name>
<gene>
    <name evidence="8" type="ORF">DIU77_000865</name>
    <name evidence="9" type="ORF">DIU77_05555</name>
</gene>
<evidence type="ECO:0000256" key="4">
    <source>
        <dbReference type="ARBA" id="ARBA00022692"/>
    </source>
</evidence>
<dbReference type="PANTHER" id="PTHR34584:SF1">
    <property type="entry name" value="NA(+)_H(+) ANTIPORTER SUBUNIT E1"/>
    <property type="match status" value="1"/>
</dbReference>
<evidence type="ECO:0000313" key="9">
    <source>
        <dbReference type="EMBL" id="PZM99544.1"/>
    </source>
</evidence>
<comment type="subcellular location">
    <subcellularLocation>
        <location evidence="1">Cell membrane</location>
        <topology evidence="1">Multi-pass membrane protein</topology>
    </subcellularLocation>
</comment>
<dbReference type="InterPro" id="IPR002758">
    <property type="entry name" value="Cation_antiport_E"/>
</dbReference>
<keyword evidence="5 7" id="KW-1133">Transmembrane helix</keyword>
<proteinExistence type="inferred from homology"/>
<dbReference type="GO" id="GO:0008324">
    <property type="term" value="F:monoatomic cation transmembrane transporter activity"/>
    <property type="evidence" value="ECO:0007669"/>
    <property type="project" value="InterPro"/>
</dbReference>
<reference evidence="8" key="1">
    <citation type="submission" date="2018-05" db="EMBL/GenBank/DDBJ databases">
        <authorList>
            <person name="Moura L."/>
            <person name="Setubal J.C."/>
        </authorList>
    </citation>
    <scope>NUCLEOTIDE SEQUENCE</scope>
    <source>
        <strain evidence="8">ZC4RG45</strain>
    </source>
</reference>
<protein>
    <submittedName>
        <fullName evidence="8">Na+/H+ antiporter subunit E</fullName>
    </submittedName>
    <submittedName>
        <fullName evidence="9">Sodium:proton antiporter</fullName>
    </submittedName>
</protein>
<comment type="similarity">
    <text evidence="2">Belongs to the CPA3 antiporters (TC 2.A.63) subunit E family.</text>
</comment>
<accession>A0A2W4JK95</accession>
<evidence type="ECO:0000256" key="6">
    <source>
        <dbReference type="ARBA" id="ARBA00023136"/>
    </source>
</evidence>
<reference evidence="8 10" key="3">
    <citation type="journal article" date="2021" name="BMC Genomics">
        <title>Genome-resolved metagenome and metatranscriptome analyses of thermophilic composting reveal key bacterial players and their metabolic interactions.</title>
        <authorList>
            <person name="Braga L.P.P."/>
            <person name="Pereira R.V."/>
            <person name="Martins L.F."/>
            <person name="Moura L.M.S."/>
            <person name="Sanchez F.B."/>
            <person name="Patane J.S.L."/>
            <person name="da Silva A.M."/>
            <person name="Setubal J.C."/>
        </authorList>
    </citation>
    <scope>NUCLEOTIDE SEQUENCE [LARGE SCALE GENOMIC DNA]</scope>
    <source>
        <strain evidence="8">ZC4RG45</strain>
    </source>
</reference>
<keyword evidence="4 7" id="KW-0812">Transmembrane</keyword>
<evidence type="ECO:0000256" key="2">
    <source>
        <dbReference type="ARBA" id="ARBA00006228"/>
    </source>
</evidence>
<evidence type="ECO:0000256" key="7">
    <source>
        <dbReference type="SAM" id="Phobius"/>
    </source>
</evidence>